<dbReference type="EMBL" id="GGEC01004572">
    <property type="protein sequence ID" value="MBW85055.1"/>
    <property type="molecule type" value="Transcribed_RNA"/>
</dbReference>
<accession>A0A2P2IV12</accession>
<protein>
    <submittedName>
        <fullName evidence="1">Uncharacterized protein</fullName>
    </submittedName>
</protein>
<name>A0A2P2IV12_RHIMU</name>
<sequence>MDGINILWSEKLL</sequence>
<proteinExistence type="predicted"/>
<organism evidence="1">
    <name type="scientific">Rhizophora mucronata</name>
    <name type="common">Asiatic mangrove</name>
    <dbReference type="NCBI Taxonomy" id="61149"/>
    <lineage>
        <taxon>Eukaryota</taxon>
        <taxon>Viridiplantae</taxon>
        <taxon>Streptophyta</taxon>
        <taxon>Embryophyta</taxon>
        <taxon>Tracheophyta</taxon>
        <taxon>Spermatophyta</taxon>
        <taxon>Magnoliopsida</taxon>
        <taxon>eudicotyledons</taxon>
        <taxon>Gunneridae</taxon>
        <taxon>Pentapetalae</taxon>
        <taxon>rosids</taxon>
        <taxon>fabids</taxon>
        <taxon>Malpighiales</taxon>
        <taxon>Rhizophoraceae</taxon>
        <taxon>Rhizophora</taxon>
    </lineage>
</organism>
<reference evidence="1" key="1">
    <citation type="submission" date="2018-02" db="EMBL/GenBank/DDBJ databases">
        <title>Rhizophora mucronata_Transcriptome.</title>
        <authorList>
            <person name="Meera S.P."/>
            <person name="Sreeshan A."/>
            <person name="Augustine A."/>
        </authorList>
    </citation>
    <scope>NUCLEOTIDE SEQUENCE</scope>
    <source>
        <tissue evidence="1">Leaf</tissue>
    </source>
</reference>
<evidence type="ECO:0000313" key="1">
    <source>
        <dbReference type="EMBL" id="MBW85055.1"/>
    </source>
</evidence>